<accession>A0A2V2X410</accession>
<dbReference type="PANTHER" id="PTHR10285">
    <property type="entry name" value="URIDINE KINASE"/>
    <property type="match status" value="1"/>
</dbReference>
<dbReference type="InterPro" id="IPR027417">
    <property type="entry name" value="P-loop_NTPase"/>
</dbReference>
<dbReference type="VEuPathDB" id="TriTrypDB:TCSYLVIO_010499"/>
<dbReference type="Proteomes" id="UP000246078">
    <property type="component" value="Unassembled WGS sequence"/>
</dbReference>
<dbReference type="VEuPathDB" id="TriTrypDB:C4B63_31g224"/>
<dbReference type="SUPFAM" id="SSF52540">
    <property type="entry name" value="P-loop containing nucleoside triphosphate hydrolases"/>
    <property type="match status" value="1"/>
</dbReference>
<sequence length="446" mass="50225">MGGFGWVKTSVVEGGGGGGMTSTRGREVEDMSPKRHVVMIGVSGCSGSGKTVLANRLVELLNSPLRPIAIEDFFDEATCEALGTWEDPRCIRSRDYARFLCEIRKRLQSDGLSAAECLQDLVGASAFLRSQPAGSLATVSSRDSPLDASSREHLGEFAASFQYTTEAVASSERCENKETIYVVCEGFLLFLDQTVCDALDYFLLIDIDEETASLRRFLRLPRRHLRHQGYTERIEHMFRSRKSLLRLAASNTSHAMLPPSFAYLLSNLQYVPPLPSVTGDYERFWLQREYLQHSPPMPPTGDNGRHAASPYAWMEVKDPLYVTRTLQQSRLAKSDGNELKNTTLSFDFDQITVDDVTTNGALNIDRISILQKQYFEFRYWFFYEVLYYHRQLSPLAQENITGTCQRRSCGEDAFCPIVHVTSGVDVPDAKLDEALLSFVHYVMQPP</sequence>
<evidence type="ECO:0000313" key="2">
    <source>
        <dbReference type="Proteomes" id="UP000246078"/>
    </source>
</evidence>
<dbReference type="VEuPathDB" id="TriTrypDB:TcBrA4_0114160"/>
<dbReference type="EMBL" id="PRFC01000031">
    <property type="protein sequence ID" value="PWV15215.1"/>
    <property type="molecule type" value="Genomic_DNA"/>
</dbReference>
<proteinExistence type="predicted"/>
<dbReference type="VEuPathDB" id="TriTrypDB:BCY84_10577"/>
<protein>
    <recommendedName>
        <fullName evidence="3">Phosphoribulokinase/uridine kinase domain-containing protein</fullName>
    </recommendedName>
</protein>
<dbReference type="Gene3D" id="3.40.50.300">
    <property type="entry name" value="P-loop containing nucleotide triphosphate hydrolases"/>
    <property type="match status" value="1"/>
</dbReference>
<dbReference type="VEuPathDB" id="TriTrypDB:TCDM_06183"/>
<dbReference type="VEuPathDB" id="TriTrypDB:TcYC6_0066500"/>
<dbReference type="VEuPathDB" id="TriTrypDB:TcCLB.511647.20"/>
<dbReference type="VEuPathDB" id="TriTrypDB:TcG_08192"/>
<evidence type="ECO:0000313" key="1">
    <source>
        <dbReference type="EMBL" id="PWV15215.1"/>
    </source>
</evidence>
<dbReference type="VEuPathDB" id="TriTrypDB:TcCL_NonESM13134"/>
<comment type="caution">
    <text evidence="1">The sequence shown here is derived from an EMBL/GenBank/DDBJ whole genome shotgun (WGS) entry which is preliminary data.</text>
</comment>
<dbReference type="AlphaFoldDB" id="A0A2V2X410"/>
<organism evidence="1 2">
    <name type="scientific">Trypanosoma cruzi</name>
    <dbReference type="NCBI Taxonomy" id="5693"/>
    <lineage>
        <taxon>Eukaryota</taxon>
        <taxon>Discoba</taxon>
        <taxon>Euglenozoa</taxon>
        <taxon>Kinetoplastea</taxon>
        <taxon>Metakinetoplastina</taxon>
        <taxon>Trypanosomatida</taxon>
        <taxon>Trypanosomatidae</taxon>
        <taxon>Trypanosoma</taxon>
        <taxon>Schizotrypanum</taxon>
    </lineage>
</organism>
<dbReference type="VEuPathDB" id="TriTrypDB:C3747_31g116"/>
<evidence type="ECO:0008006" key="3">
    <source>
        <dbReference type="Google" id="ProtNLM"/>
    </source>
</evidence>
<dbReference type="VEuPathDB" id="TriTrypDB:TcCLB.404843.10"/>
<dbReference type="VEuPathDB" id="TriTrypDB:Tc_MARK_8875"/>
<reference evidence="1 2" key="1">
    <citation type="journal article" date="2018" name="Microb. Genom.">
        <title>Expanding an expanded genome: long-read sequencing of Trypanosoma cruzi.</title>
        <authorList>
            <person name="Berna L."/>
            <person name="Rodriguez M."/>
            <person name="Chiribao M.L."/>
            <person name="Parodi-Talice A."/>
            <person name="Pita S."/>
            <person name="Rijo G."/>
            <person name="Alvarez-Valin F."/>
            <person name="Robello C."/>
        </authorList>
    </citation>
    <scope>NUCLEOTIDE SEQUENCE [LARGE SCALE GENOMIC DNA]</scope>
    <source>
        <strain evidence="1 2">TCC</strain>
    </source>
</reference>
<dbReference type="VEuPathDB" id="TriTrypDB:ECC02_000690"/>
<name>A0A2V2X410_TRYCR</name>
<gene>
    <name evidence="1" type="ORF">C3747_31g116</name>
</gene>